<keyword evidence="5" id="KW-0285">Flavoprotein</keyword>
<feature type="binding site" evidence="5">
    <location>
        <position position="173"/>
    </location>
    <ligand>
        <name>FMN</name>
        <dbReference type="ChEBI" id="CHEBI:58210"/>
    </ligand>
</feature>
<feature type="binding site" evidence="5">
    <location>
        <position position="147"/>
    </location>
    <ligand>
        <name>glyoxylate</name>
        <dbReference type="ChEBI" id="CHEBI:36655"/>
    </ligand>
</feature>
<dbReference type="InterPro" id="IPR012133">
    <property type="entry name" value="Alpha-hydoxy_acid_DH_FMN"/>
</dbReference>
<keyword evidence="8" id="KW-1185">Reference proteome</keyword>
<feature type="binding site" evidence="5">
    <location>
        <position position="303"/>
    </location>
    <ligand>
        <name>FMN</name>
        <dbReference type="ChEBI" id="CHEBI:58210"/>
    </ligand>
</feature>
<dbReference type="InterPro" id="IPR013785">
    <property type="entry name" value="Aldolase_TIM"/>
</dbReference>
<accession>A0A1Y2GB53</accession>
<evidence type="ECO:0000313" key="7">
    <source>
        <dbReference type="EMBL" id="ORZ04981.1"/>
    </source>
</evidence>
<dbReference type="GeneID" id="33563523"/>
<dbReference type="PANTHER" id="PTHR10578:SF149">
    <property type="entry name" value="2-HYDROXYACID OXIDASE 2"/>
    <property type="match status" value="1"/>
</dbReference>
<comment type="cofactor">
    <cofactor evidence="1">
        <name>FMN</name>
        <dbReference type="ChEBI" id="CHEBI:58210"/>
    </cofactor>
</comment>
<feature type="binding site" evidence="5">
    <location>
        <begin position="382"/>
        <end position="383"/>
    </location>
    <ligand>
        <name>FMN</name>
        <dbReference type="ChEBI" id="CHEBI:58210"/>
    </ligand>
</feature>
<evidence type="ECO:0000256" key="1">
    <source>
        <dbReference type="ARBA" id="ARBA00001917"/>
    </source>
</evidence>
<dbReference type="PIRSF" id="PIRSF000138">
    <property type="entry name" value="Al-hdrx_acd_dh"/>
    <property type="match status" value="1"/>
</dbReference>
<sequence>MARPQHRLVPICLADLENNAAISLDINALDYYRSGANDMQTLKDNQDAFSRIRLRPRILRDVSKVDTRTTLLGHPVSSPICIAPTAMQRLANDEGEKATARAAAKAKKCMILSSWATTSCEDTIAAGKEIPVDHSTPGLPLFWFQLYVYKDRAMTKNIISRAEKAGYKALVITVDTPLLGRRLADVRNVFKLPPHLSMANFETKDSKVTMANILDQQEHEDVVVEKSIQKEQEAFTASATTPGHTSASTKSAEIKRAAIGGTKKVVRQESSLAAYVVTQIDSSLNWDDIKWVQSISKLPIIVKGVLTAEDAKLAADAGVKGILVSNHGGRQLDGVLATIDALPEVLEAVKGRDIEVYLDGGVRKGTDVLKALALGAKAVFLGRPILWGLVHDGEDGVTLTLDLIQKEFEMAMALAGCRSLSDIKREYVQYGPYGNPKL</sequence>
<feature type="binding site" evidence="5">
    <location>
        <position position="325"/>
    </location>
    <ligand>
        <name>FMN</name>
        <dbReference type="ChEBI" id="CHEBI:58210"/>
    </ligand>
</feature>
<protein>
    <submittedName>
        <fullName evidence="7">Hydroxyacid oxidase 1-like protein</fullName>
    </submittedName>
</protein>
<organism evidence="7 8">
    <name type="scientific">Lobosporangium transversale</name>
    <dbReference type="NCBI Taxonomy" id="64571"/>
    <lineage>
        <taxon>Eukaryota</taxon>
        <taxon>Fungi</taxon>
        <taxon>Fungi incertae sedis</taxon>
        <taxon>Mucoromycota</taxon>
        <taxon>Mortierellomycotina</taxon>
        <taxon>Mortierellomycetes</taxon>
        <taxon>Mortierellales</taxon>
        <taxon>Mortierellaceae</taxon>
        <taxon>Lobosporangium</taxon>
    </lineage>
</organism>
<comment type="similarity">
    <text evidence="3">Belongs to the FMN-dependent alpha-hydroxy acid dehydrogenase family.</text>
</comment>
<evidence type="ECO:0000256" key="3">
    <source>
        <dbReference type="ARBA" id="ARBA00024042"/>
    </source>
</evidence>
<dbReference type="GO" id="GO:0016491">
    <property type="term" value="F:oxidoreductase activity"/>
    <property type="evidence" value="ECO:0007669"/>
    <property type="project" value="UniProtKB-KW"/>
</dbReference>
<dbReference type="PROSITE" id="PS51349">
    <property type="entry name" value="FMN_HYDROXY_ACID_DH_2"/>
    <property type="match status" value="1"/>
</dbReference>
<feature type="binding site" evidence="5">
    <location>
        <position position="145"/>
    </location>
    <ligand>
        <name>FMN</name>
        <dbReference type="ChEBI" id="CHEBI:58210"/>
    </ligand>
</feature>
<feature type="domain" description="FMN hydroxy acid dehydrogenase" evidence="6">
    <location>
        <begin position="5"/>
        <end position="433"/>
    </location>
</feature>
<dbReference type="RefSeq" id="XP_021876845.1">
    <property type="nucleotide sequence ID" value="XM_022021679.1"/>
</dbReference>
<keyword evidence="5" id="KW-0288">FMN</keyword>
<dbReference type="AlphaFoldDB" id="A0A1Y2GB53"/>
<dbReference type="SUPFAM" id="SSF51395">
    <property type="entry name" value="FMN-linked oxidoreductases"/>
    <property type="match status" value="1"/>
</dbReference>
<feature type="binding site" evidence="5">
    <location>
        <position position="330"/>
    </location>
    <ligand>
        <name>glyoxylate</name>
        <dbReference type="ChEBI" id="CHEBI:36655"/>
    </ligand>
</feature>
<dbReference type="FunCoup" id="A0A1Y2GB53">
    <property type="interactions" value="116"/>
</dbReference>
<evidence type="ECO:0000256" key="4">
    <source>
        <dbReference type="PIRSR" id="PIRSR000138-1"/>
    </source>
</evidence>
<dbReference type="Gene3D" id="3.20.20.70">
    <property type="entry name" value="Aldolase class I"/>
    <property type="match status" value="1"/>
</dbReference>
<reference evidence="7 8" key="1">
    <citation type="submission" date="2016-07" db="EMBL/GenBank/DDBJ databases">
        <title>Pervasive Adenine N6-methylation of Active Genes in Fungi.</title>
        <authorList>
            <consortium name="DOE Joint Genome Institute"/>
            <person name="Mondo S.J."/>
            <person name="Dannebaum R.O."/>
            <person name="Kuo R.C."/>
            <person name="Labutti K."/>
            <person name="Haridas S."/>
            <person name="Kuo A."/>
            <person name="Salamov A."/>
            <person name="Ahrendt S.R."/>
            <person name="Lipzen A."/>
            <person name="Sullivan W."/>
            <person name="Andreopoulos W.B."/>
            <person name="Clum A."/>
            <person name="Lindquist E."/>
            <person name="Daum C."/>
            <person name="Ramamoorthy G.K."/>
            <person name="Gryganskyi A."/>
            <person name="Culley D."/>
            <person name="Magnuson J.K."/>
            <person name="James T.Y."/>
            <person name="O'Malley M.A."/>
            <person name="Stajich J.E."/>
            <person name="Spatafora J.W."/>
            <person name="Visel A."/>
            <person name="Grigoriev I.V."/>
        </authorList>
    </citation>
    <scope>NUCLEOTIDE SEQUENCE [LARGE SCALE GENOMIC DNA]</scope>
    <source>
        <strain evidence="7 8">NRRL 3116</strain>
    </source>
</reference>
<dbReference type="PROSITE" id="PS00557">
    <property type="entry name" value="FMN_HYDROXY_ACID_DH_1"/>
    <property type="match status" value="1"/>
</dbReference>
<dbReference type="InterPro" id="IPR037396">
    <property type="entry name" value="FMN_HAD"/>
</dbReference>
<dbReference type="STRING" id="64571.A0A1Y2GB53"/>
<evidence type="ECO:0000313" key="8">
    <source>
        <dbReference type="Proteomes" id="UP000193648"/>
    </source>
</evidence>
<feature type="binding site" evidence="5">
    <location>
        <position position="113"/>
    </location>
    <ligand>
        <name>FMN</name>
        <dbReference type="ChEBI" id="CHEBI:58210"/>
    </ligand>
</feature>
<keyword evidence="2" id="KW-0560">Oxidoreductase</keyword>
<evidence type="ECO:0000256" key="5">
    <source>
        <dbReference type="PIRSR" id="PIRSR000138-2"/>
    </source>
</evidence>
<dbReference type="PANTHER" id="PTHR10578">
    <property type="entry name" value="S -2-HYDROXY-ACID OXIDASE-RELATED"/>
    <property type="match status" value="1"/>
</dbReference>
<evidence type="ECO:0000259" key="6">
    <source>
        <dbReference type="PROSITE" id="PS51349"/>
    </source>
</evidence>
<feature type="binding site" evidence="5">
    <location>
        <position position="182"/>
    </location>
    <ligand>
        <name>glyoxylate</name>
        <dbReference type="ChEBI" id="CHEBI:36655"/>
    </ligand>
</feature>
<feature type="active site" description="Proton acceptor" evidence="4">
    <location>
        <position position="327"/>
    </location>
</feature>
<dbReference type="InterPro" id="IPR000262">
    <property type="entry name" value="FMN-dep_DH"/>
</dbReference>
<feature type="binding site" evidence="5">
    <location>
        <position position="327"/>
    </location>
    <ligand>
        <name>glyoxylate</name>
        <dbReference type="ChEBI" id="CHEBI:36655"/>
    </ligand>
</feature>
<feature type="binding site" evidence="5">
    <location>
        <begin position="84"/>
        <end position="86"/>
    </location>
    <ligand>
        <name>FMN</name>
        <dbReference type="ChEBI" id="CHEBI:58210"/>
    </ligand>
</feature>
<proteinExistence type="inferred from homology"/>
<dbReference type="GO" id="GO:0010181">
    <property type="term" value="F:FMN binding"/>
    <property type="evidence" value="ECO:0007669"/>
    <property type="project" value="InterPro"/>
</dbReference>
<gene>
    <name evidence="7" type="ORF">BCR41DRAFT_327914</name>
</gene>
<evidence type="ECO:0000256" key="2">
    <source>
        <dbReference type="ARBA" id="ARBA00023002"/>
    </source>
</evidence>
<feature type="binding site" evidence="5">
    <location>
        <begin position="359"/>
        <end position="363"/>
    </location>
    <ligand>
        <name>FMN</name>
        <dbReference type="ChEBI" id="CHEBI:58210"/>
    </ligand>
</feature>
<name>A0A1Y2GB53_9FUNG</name>
<dbReference type="EMBL" id="MCFF01000053">
    <property type="protein sequence ID" value="ORZ04981.1"/>
    <property type="molecule type" value="Genomic_DNA"/>
</dbReference>
<comment type="caution">
    <text evidence="7">The sequence shown here is derived from an EMBL/GenBank/DDBJ whole genome shotgun (WGS) entry which is preliminary data.</text>
</comment>
<dbReference type="Pfam" id="PF01070">
    <property type="entry name" value="FMN_dh"/>
    <property type="match status" value="1"/>
</dbReference>
<dbReference type="CDD" id="cd02809">
    <property type="entry name" value="alpha_hydroxyacid_oxid_FMN"/>
    <property type="match status" value="1"/>
</dbReference>
<dbReference type="InParanoid" id="A0A1Y2GB53"/>
<feature type="binding site" evidence="5">
    <location>
        <position position="31"/>
    </location>
    <ligand>
        <name>glyoxylate</name>
        <dbReference type="ChEBI" id="CHEBI:36655"/>
    </ligand>
</feature>
<dbReference type="InterPro" id="IPR008259">
    <property type="entry name" value="FMN_hydac_DH_AS"/>
</dbReference>
<dbReference type="OrthoDB" id="1925334at2759"/>
<dbReference type="Proteomes" id="UP000193648">
    <property type="component" value="Unassembled WGS sequence"/>
</dbReference>